<dbReference type="EMBL" id="BMNG01000026">
    <property type="protein sequence ID" value="GGO58929.1"/>
    <property type="molecule type" value="Genomic_DNA"/>
</dbReference>
<comment type="caution">
    <text evidence="2">The sequence shown here is derived from an EMBL/GenBank/DDBJ whole genome shotgun (WGS) entry which is preliminary data.</text>
</comment>
<feature type="region of interest" description="Disordered" evidence="1">
    <location>
        <begin position="53"/>
        <end position="101"/>
    </location>
</feature>
<organism evidence="2 3">
    <name type="scientific">Streptomyces lasiicapitis</name>
    <dbReference type="NCBI Taxonomy" id="1923961"/>
    <lineage>
        <taxon>Bacteria</taxon>
        <taxon>Bacillati</taxon>
        <taxon>Actinomycetota</taxon>
        <taxon>Actinomycetes</taxon>
        <taxon>Kitasatosporales</taxon>
        <taxon>Streptomycetaceae</taxon>
        <taxon>Streptomyces</taxon>
    </lineage>
</organism>
<accession>A0ABQ2MVL4</accession>
<dbReference type="Proteomes" id="UP000656881">
    <property type="component" value="Unassembled WGS sequence"/>
</dbReference>
<evidence type="ECO:0000313" key="2">
    <source>
        <dbReference type="EMBL" id="GGO58929.1"/>
    </source>
</evidence>
<name>A0ABQ2MVL4_9ACTN</name>
<proteinExistence type="predicted"/>
<evidence type="ECO:0000256" key="1">
    <source>
        <dbReference type="SAM" id="MobiDB-lite"/>
    </source>
</evidence>
<sequence>MLYEALSLGQADRVYLSAGQTDGQVDAPARSPGRGVQGHAALRFTSVRNCVQEGKRAQRMGGVGGGQGQGGEEQGAGGQQRAGVHRRRAPQGEGVKRASRG</sequence>
<keyword evidence="3" id="KW-1185">Reference proteome</keyword>
<gene>
    <name evidence="2" type="ORF">GCM10012286_79360</name>
</gene>
<evidence type="ECO:0000313" key="3">
    <source>
        <dbReference type="Proteomes" id="UP000656881"/>
    </source>
</evidence>
<reference evidence="3" key="1">
    <citation type="journal article" date="2019" name="Int. J. Syst. Evol. Microbiol.">
        <title>The Global Catalogue of Microorganisms (GCM) 10K type strain sequencing project: providing services to taxonomists for standard genome sequencing and annotation.</title>
        <authorList>
            <consortium name="The Broad Institute Genomics Platform"/>
            <consortium name="The Broad Institute Genome Sequencing Center for Infectious Disease"/>
            <person name="Wu L."/>
            <person name="Ma J."/>
        </authorList>
    </citation>
    <scope>NUCLEOTIDE SEQUENCE [LARGE SCALE GENOMIC DNA]</scope>
    <source>
        <strain evidence="3">CGMCC 4.7349</strain>
    </source>
</reference>
<feature type="compositionally biased region" description="Gly residues" evidence="1">
    <location>
        <begin position="61"/>
        <end position="80"/>
    </location>
</feature>
<protein>
    <submittedName>
        <fullName evidence="2">Uncharacterized protein</fullName>
    </submittedName>
</protein>